<dbReference type="eggNOG" id="ENOG502Z83T">
    <property type="taxonomic scope" value="Bacteria"/>
</dbReference>
<feature type="region of interest" description="Disordered" evidence="1">
    <location>
        <begin position="578"/>
        <end position="598"/>
    </location>
</feature>
<sequence>MRKILAGCLGVWLVLVLVGTALAASGDIPPALAPWEGFALHGAAEKLCPPRGNDAKARICLFPASLTFDVTEGGADFSLRARLFDESAVPLPFAPGVWIEKATIGGKNVPVVTGEEGPQVWLAAGEYDITGRLAWNKEPEGLVLPAGVGLVRLSRRGVAVPVAVSPAGELRLGGPDAAKPVANSEHVRVFRLLADGVPMTVTTLFRLDVSGLARSITLAGAVPPGAFPLAVRAPVAASLGPDGSLVLDAGPGRYDVEVTARYPGPVGKIGPIATPYGREIWSYRADPNLRQTRAEGLAAIDPKTADVPEDWRSDPAFAVTAGAHLAIRELGRGVPTGRDALNLRREMWLDFSGKGLSVRDNVSGENRSAWTLSLLPPGELGRVVMDGRDQPVVLVGGKDARGVELRTAHLSLAAHSRYPDAGAAIPAGGFDREFERITTRLNLSPGWGLLAAFGPDTVRGGLLSPWSLLDLFLVFLLVVVAVGLRGPLAGATLGVFLLLSWHEPDAPTAVWLFVLAGAGLLRLAGEGGRFAGRPGFHRFAVVFFGFSLLTLIVTSIPFAADQLRRAVAPQIGQPVFPGSPEPRLAGGRPPAPAPSVAPRTFARKKSLENAPALLEMAVAPEARDAAGGGGRLEFDPNAVIQTGPAMPDWHFAAVTMEWKGPVAKGQIMRLVFVPPFVSSLLGFARVAFLGLALFFLCDRARLRRSRNLGRSAVAGLALLVGVAGMSQRCLAGDFPDKALLDTLRDRLTEPARCLPHCLGGSGLDVRLEDGRLNIVSLVDAAARVAAPLPAVSENWRPDAVRVDGAPGATLVRDGDSLFVLLEPGRHEVALTGPAPTAVSFRITPGLTPPGRVRIRAPGYRTRGLDSLGGLSGPLELTRAEPSAAGSGGDTPIADIPPFFEVTRALRFGLAWEVETVVRRRSPHGGAVVASVPLLPGEMPDTAGVTVKDGLAEAPFAAGQERVSWRSHISPAGKLVLTAPNGADMVTTWTVEAAPFYDVTFQGLPPVGIVAANGSWRPRFAPWPGETLTCDIRRPEAAPGETLTIERAALTVRQGRQMRDSELFLTFRSAKGARHAVRLPTGAEVTRLAVAGRETLPTGKDGAVGFALPPGVTDVSLRFREPVGTGTVLRTPAPDLGLPAASARTRLVLPSDRWLVGVFADTRLGPAVLYWGWLAVVVALGLLLAAIPGTPLSRWQWFVYALGLSQATPLGFVLATGWLAALAWRRRAVFPGTFSFDAVQVLLALLVLAGLAGLYDILDAGLLGLPRMQVAGNGSTATELVWTWGRVAGTLPAATVVSGPMAVFRALMLAWALWLAWLLPRWLRWGFDSFTMDGGWRALRFSWKRSGRNRQEKDAKQEENLP</sequence>
<feature type="chain" id="PRO_5003148328" evidence="3">
    <location>
        <begin position="24"/>
        <end position="1361"/>
    </location>
</feature>
<comment type="caution">
    <text evidence="4">The sequence shown here is derived from an EMBL/GenBank/DDBJ whole genome shotgun (WGS) entry which is preliminary data.</text>
</comment>
<feature type="transmembrane region" description="Helical" evidence="2">
    <location>
        <begin position="1198"/>
        <end position="1223"/>
    </location>
</feature>
<evidence type="ECO:0000256" key="3">
    <source>
        <dbReference type="SAM" id="SignalP"/>
    </source>
</evidence>
<feature type="transmembrane region" description="Helical" evidence="2">
    <location>
        <begin position="670"/>
        <end position="696"/>
    </location>
</feature>
<feature type="transmembrane region" description="Helical" evidence="2">
    <location>
        <begin position="1235"/>
        <end position="1257"/>
    </location>
</feature>
<dbReference type="Proteomes" id="UP000006250">
    <property type="component" value="Unassembled WGS sequence"/>
</dbReference>
<keyword evidence="2" id="KW-1133">Transmembrane helix</keyword>
<protein>
    <submittedName>
        <fullName evidence="4">Uncharacterized protein</fullName>
    </submittedName>
</protein>
<evidence type="ECO:0000256" key="2">
    <source>
        <dbReference type="SAM" id="Phobius"/>
    </source>
</evidence>
<dbReference type="EMBL" id="AECZ01000040">
    <property type="protein sequence ID" value="EFL49537.1"/>
    <property type="molecule type" value="Genomic_DNA"/>
</dbReference>
<proteinExistence type="predicted"/>
<dbReference type="RefSeq" id="WP_005996468.1">
    <property type="nucleotide sequence ID" value="NZ_AECZ01000040.1"/>
</dbReference>
<accession>E1K1I2</accession>
<feature type="transmembrane region" description="Helical" evidence="2">
    <location>
        <begin position="471"/>
        <end position="499"/>
    </location>
</feature>
<name>E1K1I2_SOLFR</name>
<feature type="transmembrane region" description="Helical" evidence="2">
    <location>
        <begin position="536"/>
        <end position="560"/>
    </location>
</feature>
<organism evidence="4 5">
    <name type="scientific">Solidesulfovibrio fructosivorans JJ]</name>
    <dbReference type="NCBI Taxonomy" id="596151"/>
    <lineage>
        <taxon>Bacteria</taxon>
        <taxon>Pseudomonadati</taxon>
        <taxon>Thermodesulfobacteriota</taxon>
        <taxon>Desulfovibrionia</taxon>
        <taxon>Desulfovibrionales</taxon>
        <taxon>Desulfovibrionaceae</taxon>
        <taxon>Solidesulfovibrio</taxon>
    </lineage>
</organism>
<dbReference type="STRING" id="596151.DesfrDRAFT_3732"/>
<gene>
    <name evidence="4" type="ORF">DesfrDRAFT_3732</name>
</gene>
<reference evidence="4 5" key="1">
    <citation type="submission" date="2010-08" db="EMBL/GenBank/DDBJ databases">
        <title>The draft genome of Desulfovibrio fructosovorans JJ.</title>
        <authorList>
            <consortium name="US DOE Joint Genome Institute (JGI-PGF)"/>
            <person name="Lucas S."/>
            <person name="Copeland A."/>
            <person name="Lapidus A."/>
            <person name="Cheng J.-F."/>
            <person name="Bruce D."/>
            <person name="Goodwin L."/>
            <person name="Pitluck S."/>
            <person name="Land M.L."/>
            <person name="Hauser L."/>
            <person name="Chang Y.-J."/>
            <person name="Jeffries C."/>
            <person name="Wall J.D."/>
            <person name="Stahl D.A."/>
            <person name="Arkin A.P."/>
            <person name="Dehal P."/>
            <person name="Stolyar S.M."/>
            <person name="Hazen T.C."/>
            <person name="Woyke T.J."/>
        </authorList>
    </citation>
    <scope>NUCLEOTIDE SEQUENCE [LARGE SCALE GENOMIC DNA]</scope>
    <source>
        <strain evidence="4 5">JJ</strain>
    </source>
</reference>
<feature type="transmembrane region" description="Helical" evidence="2">
    <location>
        <begin position="1167"/>
        <end position="1186"/>
    </location>
</feature>
<evidence type="ECO:0000313" key="5">
    <source>
        <dbReference type="Proteomes" id="UP000006250"/>
    </source>
</evidence>
<evidence type="ECO:0000313" key="4">
    <source>
        <dbReference type="EMBL" id="EFL49537.1"/>
    </source>
</evidence>
<feature type="transmembrane region" description="Helical" evidence="2">
    <location>
        <begin position="1301"/>
        <end position="1318"/>
    </location>
</feature>
<keyword evidence="3" id="KW-0732">Signal</keyword>
<keyword evidence="5" id="KW-1185">Reference proteome</keyword>
<dbReference type="OrthoDB" id="220327at2"/>
<evidence type="ECO:0000256" key="1">
    <source>
        <dbReference type="SAM" id="MobiDB-lite"/>
    </source>
</evidence>
<keyword evidence="2" id="KW-0812">Transmembrane</keyword>
<feature type="signal peptide" evidence="3">
    <location>
        <begin position="1"/>
        <end position="23"/>
    </location>
</feature>
<keyword evidence="2" id="KW-0472">Membrane</keyword>